<dbReference type="RefSeq" id="WP_344136591.1">
    <property type="nucleotide sequence ID" value="NZ_BAAALT010000186.1"/>
</dbReference>
<evidence type="ECO:0008006" key="3">
    <source>
        <dbReference type="Google" id="ProtNLM"/>
    </source>
</evidence>
<comment type="caution">
    <text evidence="1">The sequence shown here is derived from an EMBL/GenBank/DDBJ whole genome shotgun (WGS) entry which is preliminary data.</text>
</comment>
<proteinExistence type="predicted"/>
<sequence>MSEVRLVLDTSALIAYATLTGVAVGELLSVVGEDGGTVAVPAACVLSAHAVLDEDGRGRLTRLVTETDVVAVVPLLGADALDVARRTEVVSERVGGHAVLEAQRRDVFLATCAATEAARVLDPDTVLDLGA</sequence>
<dbReference type="Proteomes" id="UP001500218">
    <property type="component" value="Unassembled WGS sequence"/>
</dbReference>
<keyword evidence="2" id="KW-1185">Reference proteome</keyword>
<accession>A0ABN2MDN6</accession>
<name>A0ABN2MDN6_9ACTN</name>
<protein>
    <recommendedName>
        <fullName evidence="3">PIN domain-containing protein</fullName>
    </recommendedName>
</protein>
<evidence type="ECO:0000313" key="2">
    <source>
        <dbReference type="Proteomes" id="UP001500218"/>
    </source>
</evidence>
<reference evidence="1 2" key="1">
    <citation type="journal article" date="2019" name="Int. J. Syst. Evol. Microbiol.">
        <title>The Global Catalogue of Microorganisms (GCM) 10K type strain sequencing project: providing services to taxonomists for standard genome sequencing and annotation.</title>
        <authorList>
            <consortium name="The Broad Institute Genomics Platform"/>
            <consortium name="The Broad Institute Genome Sequencing Center for Infectious Disease"/>
            <person name="Wu L."/>
            <person name="Ma J."/>
        </authorList>
    </citation>
    <scope>NUCLEOTIDE SEQUENCE [LARGE SCALE GENOMIC DNA]</scope>
    <source>
        <strain evidence="1 2">JCM 13250</strain>
    </source>
</reference>
<evidence type="ECO:0000313" key="1">
    <source>
        <dbReference type="EMBL" id="GAA1822017.1"/>
    </source>
</evidence>
<organism evidence="1 2">
    <name type="scientific">Luedemannella flava</name>
    <dbReference type="NCBI Taxonomy" id="349316"/>
    <lineage>
        <taxon>Bacteria</taxon>
        <taxon>Bacillati</taxon>
        <taxon>Actinomycetota</taxon>
        <taxon>Actinomycetes</taxon>
        <taxon>Micromonosporales</taxon>
        <taxon>Micromonosporaceae</taxon>
        <taxon>Luedemannella</taxon>
    </lineage>
</organism>
<gene>
    <name evidence="1" type="ORF">GCM10009682_47810</name>
</gene>
<dbReference type="EMBL" id="BAAALT010000186">
    <property type="protein sequence ID" value="GAA1822017.1"/>
    <property type="molecule type" value="Genomic_DNA"/>
</dbReference>